<feature type="transmembrane region" description="Helical" evidence="5">
    <location>
        <begin position="46"/>
        <end position="67"/>
    </location>
</feature>
<evidence type="ECO:0000256" key="4">
    <source>
        <dbReference type="ARBA" id="ARBA00023136"/>
    </source>
</evidence>
<dbReference type="Proteomes" id="UP000002748">
    <property type="component" value="Unassembled WGS sequence"/>
</dbReference>
<dbReference type="EMBL" id="ALBS01000276">
    <property type="protein sequence ID" value="EJT46794.1"/>
    <property type="molecule type" value="Genomic_DNA"/>
</dbReference>
<organism evidence="7 8">
    <name type="scientific">Trichosporon asahii var. asahii (strain ATCC 90039 / CBS 2479 / JCM 2466 / KCTC 7840 / NBRC 103889/ NCYC 2677 / UAMH 7654)</name>
    <name type="common">Yeast</name>
    <dbReference type="NCBI Taxonomy" id="1186058"/>
    <lineage>
        <taxon>Eukaryota</taxon>
        <taxon>Fungi</taxon>
        <taxon>Dikarya</taxon>
        <taxon>Basidiomycota</taxon>
        <taxon>Agaricomycotina</taxon>
        <taxon>Tremellomycetes</taxon>
        <taxon>Trichosporonales</taxon>
        <taxon>Trichosporonaceae</taxon>
        <taxon>Trichosporon</taxon>
    </lineage>
</organism>
<sequence length="86" mass="9105">MPETDQAIALLLAYGASTATTLLPVLNAVLTDPYSKPPLSTTELGMLLSSYVPFLVIPLAMAVDMGARLCNIVSRVQAADARKKTL</sequence>
<evidence type="ECO:0000256" key="1">
    <source>
        <dbReference type="ARBA" id="ARBA00004141"/>
    </source>
</evidence>
<evidence type="ECO:0000313" key="8">
    <source>
        <dbReference type="Proteomes" id="UP000002748"/>
    </source>
</evidence>
<dbReference type="Pfam" id="PF05241">
    <property type="entry name" value="EBP"/>
    <property type="match status" value="1"/>
</dbReference>
<evidence type="ECO:0000256" key="5">
    <source>
        <dbReference type="SAM" id="Phobius"/>
    </source>
</evidence>
<gene>
    <name evidence="7" type="ORF">A1Q1_04472</name>
</gene>
<keyword evidence="2 5" id="KW-0812">Transmembrane</keyword>
<comment type="subcellular location">
    <subcellularLocation>
        <location evidence="1">Membrane</location>
        <topology evidence="1">Multi-pass membrane protein</topology>
    </subcellularLocation>
</comment>
<dbReference type="AlphaFoldDB" id="J6EQM3"/>
<dbReference type="HOGENOM" id="CLU_2499472_0_0_1"/>
<dbReference type="InterPro" id="IPR033118">
    <property type="entry name" value="EXPERA"/>
</dbReference>
<evidence type="ECO:0000259" key="6">
    <source>
        <dbReference type="Pfam" id="PF05241"/>
    </source>
</evidence>
<comment type="caution">
    <text evidence="7">The sequence shown here is derived from an EMBL/GenBank/DDBJ whole genome shotgun (WGS) entry which is preliminary data.</text>
</comment>
<keyword evidence="3 5" id="KW-1133">Transmembrane helix</keyword>
<name>J6EQM3_TRIAS</name>
<dbReference type="GeneID" id="25987985"/>
<dbReference type="GO" id="GO:0016020">
    <property type="term" value="C:membrane"/>
    <property type="evidence" value="ECO:0007669"/>
    <property type="project" value="UniProtKB-SubCell"/>
</dbReference>
<dbReference type="OrthoDB" id="433124at2759"/>
<evidence type="ECO:0000256" key="2">
    <source>
        <dbReference type="ARBA" id="ARBA00022692"/>
    </source>
</evidence>
<feature type="transmembrane region" description="Helical" evidence="5">
    <location>
        <begin position="7"/>
        <end position="26"/>
    </location>
</feature>
<keyword evidence="4 5" id="KW-0472">Membrane</keyword>
<dbReference type="VEuPathDB" id="FungiDB:A1Q1_04472"/>
<accession>J6EQM3</accession>
<feature type="domain" description="EXPERA" evidence="6">
    <location>
        <begin position="9"/>
        <end position="65"/>
    </location>
</feature>
<proteinExistence type="predicted"/>
<reference evidence="7 8" key="1">
    <citation type="journal article" date="2012" name="Eukaryot. Cell">
        <title>Draft genome sequence of CBS 2479, the standard type strain of Trichosporon asahii.</title>
        <authorList>
            <person name="Yang R.Y."/>
            <person name="Li H.T."/>
            <person name="Zhu H."/>
            <person name="Zhou G.P."/>
            <person name="Wang M."/>
            <person name="Wang L."/>
        </authorList>
    </citation>
    <scope>NUCLEOTIDE SEQUENCE [LARGE SCALE GENOMIC DNA]</scope>
    <source>
        <strain evidence="8">ATCC 90039 / CBS 2479 / JCM 2466 / KCTC 7840 / NCYC 2677 / UAMH 7654</strain>
    </source>
</reference>
<protein>
    <recommendedName>
        <fullName evidence="6">EXPERA domain-containing protein</fullName>
    </recommendedName>
</protein>
<evidence type="ECO:0000256" key="3">
    <source>
        <dbReference type="ARBA" id="ARBA00022989"/>
    </source>
</evidence>
<dbReference type="KEGG" id="tasa:A1Q1_04472"/>
<evidence type="ECO:0000313" key="7">
    <source>
        <dbReference type="EMBL" id="EJT46794.1"/>
    </source>
</evidence>
<dbReference type="RefSeq" id="XP_014178313.1">
    <property type="nucleotide sequence ID" value="XM_014322838.1"/>
</dbReference>